<gene>
    <name evidence="1" type="ORF">SAMN05421833_102136</name>
</gene>
<protein>
    <submittedName>
        <fullName evidence="1">Uncharacterized protein</fullName>
    </submittedName>
</protein>
<proteinExistence type="predicted"/>
<accession>A0A1N6SWX9</accession>
<dbReference type="EMBL" id="FTNI01000002">
    <property type="protein sequence ID" value="SIQ45376.1"/>
    <property type="molecule type" value="Genomic_DNA"/>
</dbReference>
<dbReference type="STRING" id="58117.SAMN05421833_102136"/>
<evidence type="ECO:0000313" key="1">
    <source>
        <dbReference type="EMBL" id="SIQ45376.1"/>
    </source>
</evidence>
<dbReference type="Proteomes" id="UP000186096">
    <property type="component" value="Unassembled WGS sequence"/>
</dbReference>
<evidence type="ECO:0000313" key="2">
    <source>
        <dbReference type="Proteomes" id="UP000186096"/>
    </source>
</evidence>
<organism evidence="1 2">
    <name type="scientific">Microbispora rosea</name>
    <dbReference type="NCBI Taxonomy" id="58117"/>
    <lineage>
        <taxon>Bacteria</taxon>
        <taxon>Bacillati</taxon>
        <taxon>Actinomycetota</taxon>
        <taxon>Actinomycetes</taxon>
        <taxon>Streptosporangiales</taxon>
        <taxon>Streptosporangiaceae</taxon>
        <taxon>Microbispora</taxon>
    </lineage>
</organism>
<keyword evidence="2" id="KW-1185">Reference proteome</keyword>
<dbReference type="AlphaFoldDB" id="A0A1N6SWX9"/>
<dbReference type="OrthoDB" id="3541418at2"/>
<name>A0A1N6SWX9_9ACTN</name>
<reference evidence="2" key="1">
    <citation type="submission" date="2017-01" db="EMBL/GenBank/DDBJ databases">
        <authorList>
            <person name="Varghese N."/>
            <person name="Submissions S."/>
        </authorList>
    </citation>
    <scope>NUCLEOTIDE SEQUENCE [LARGE SCALE GENOMIC DNA]</scope>
    <source>
        <strain evidence="2">ATCC 12950</strain>
    </source>
</reference>
<dbReference type="RefSeq" id="WP_076432630.1">
    <property type="nucleotide sequence ID" value="NZ_FTNI01000002.1"/>
</dbReference>
<sequence length="84" mass="9308">MSSPPEAQELENRAAKLRELAGDVEKLVDGVSGMAATMEWSGPLTDRVRGEIGTWRTRCGTVAARLLDEADRLQREARDLANRR</sequence>